<gene>
    <name evidence="3" type="ORF">S06H3_62031</name>
</gene>
<dbReference type="PANTHER" id="PTHR43725:SF53">
    <property type="entry name" value="UDP-ARABINOSE 4-EPIMERASE 1"/>
    <property type="match status" value="1"/>
</dbReference>
<protein>
    <recommendedName>
        <fullName evidence="2">NAD(P)-binding domain-containing protein</fullName>
    </recommendedName>
</protein>
<dbReference type="AlphaFoldDB" id="X1QQW4"/>
<dbReference type="InterPro" id="IPR036291">
    <property type="entry name" value="NAD(P)-bd_dom_sf"/>
</dbReference>
<name>X1QQW4_9ZZZZ</name>
<comment type="caution">
    <text evidence="3">The sequence shown here is derived from an EMBL/GenBank/DDBJ whole genome shotgun (WGS) entry which is preliminary data.</text>
</comment>
<feature type="domain" description="NAD(P)-binding" evidence="2">
    <location>
        <begin position="5"/>
        <end position="148"/>
    </location>
</feature>
<dbReference type="Gene3D" id="3.40.50.720">
    <property type="entry name" value="NAD(P)-binding Rossmann-like Domain"/>
    <property type="match status" value="1"/>
</dbReference>
<proteinExistence type="inferred from homology"/>
<evidence type="ECO:0000259" key="2">
    <source>
        <dbReference type="Pfam" id="PF16363"/>
    </source>
</evidence>
<sequence length="160" mass="17869">FGKRENVNKRADFVELDIKNYGALKNVVSRVSPKVVYHLAANATTKESAMGWSDPVSDYQINAIGTLNVLMAMADAGLKSHVIYASSAAVYGEPEYTPIDEKHPTNPKSPYGVSKLAGEKYMLIYHKECGIPATVLRIFNVYGPRQPRYVMFDLLKKLKR</sequence>
<reference evidence="3" key="1">
    <citation type="journal article" date="2014" name="Front. Microbiol.">
        <title>High frequency of phylogenetically diverse reductive dehalogenase-homologous genes in deep subseafloor sedimentary metagenomes.</title>
        <authorList>
            <person name="Kawai M."/>
            <person name="Futagami T."/>
            <person name="Toyoda A."/>
            <person name="Takaki Y."/>
            <person name="Nishi S."/>
            <person name="Hori S."/>
            <person name="Arai W."/>
            <person name="Tsubouchi T."/>
            <person name="Morono Y."/>
            <person name="Uchiyama I."/>
            <person name="Ito T."/>
            <person name="Fujiyama A."/>
            <person name="Inagaki F."/>
            <person name="Takami H."/>
        </authorList>
    </citation>
    <scope>NUCLEOTIDE SEQUENCE</scope>
    <source>
        <strain evidence="3">Expedition CK06-06</strain>
    </source>
</reference>
<dbReference type="InterPro" id="IPR016040">
    <property type="entry name" value="NAD(P)-bd_dom"/>
</dbReference>
<feature type="non-terminal residue" evidence="3">
    <location>
        <position position="160"/>
    </location>
</feature>
<dbReference type="SUPFAM" id="SSF51735">
    <property type="entry name" value="NAD(P)-binding Rossmann-fold domains"/>
    <property type="match status" value="1"/>
</dbReference>
<evidence type="ECO:0000313" key="3">
    <source>
        <dbReference type="EMBL" id="GAI57186.1"/>
    </source>
</evidence>
<feature type="non-terminal residue" evidence="3">
    <location>
        <position position="1"/>
    </location>
</feature>
<dbReference type="GO" id="GO:0033499">
    <property type="term" value="P:galactose catabolic process via UDP-galactose, Leloir pathway"/>
    <property type="evidence" value="ECO:0007669"/>
    <property type="project" value="TreeGrafter"/>
</dbReference>
<accession>X1QQW4</accession>
<organism evidence="3">
    <name type="scientific">marine sediment metagenome</name>
    <dbReference type="NCBI Taxonomy" id="412755"/>
    <lineage>
        <taxon>unclassified sequences</taxon>
        <taxon>metagenomes</taxon>
        <taxon>ecological metagenomes</taxon>
    </lineage>
</organism>
<dbReference type="Pfam" id="PF16363">
    <property type="entry name" value="GDP_Man_Dehyd"/>
    <property type="match status" value="1"/>
</dbReference>
<dbReference type="EMBL" id="BARV01040799">
    <property type="protein sequence ID" value="GAI57186.1"/>
    <property type="molecule type" value="Genomic_DNA"/>
</dbReference>
<comment type="similarity">
    <text evidence="1">Belongs to the NAD(P)-dependent epimerase/dehydratase family.</text>
</comment>
<dbReference type="PANTHER" id="PTHR43725">
    <property type="entry name" value="UDP-GLUCOSE 4-EPIMERASE"/>
    <property type="match status" value="1"/>
</dbReference>
<evidence type="ECO:0000256" key="1">
    <source>
        <dbReference type="ARBA" id="ARBA00007637"/>
    </source>
</evidence>